<sequence>MNHYAQKLLETQQQPSHKLKEIGDQWQTPKAIAWGLFSTFNARLGSIVIDIFADDCNTLLPSYYTAADNALTKNLAEDLRKIGGSAAYGNPPYSRASFDDENNAITGMEHIIEWCRNQRDEGAKILLLIKAATSETWWPEDADFIQFIKGRVGFEAPDWFVPATPKDKPSSAGFPSAVVIFDKSWAWERRPTERLNRDDLIAQGKVILNMMAKQKEAA</sequence>
<dbReference type="NCBIfam" id="TIGR01712">
    <property type="entry name" value="phage_N6A_met"/>
    <property type="match status" value="1"/>
</dbReference>
<name>A0AAJ4I9H1_9VIBR</name>
<dbReference type="EMBL" id="CP065217">
    <property type="protein sequence ID" value="QPL52444.1"/>
    <property type="molecule type" value="Genomic_DNA"/>
</dbReference>
<keyword evidence="1" id="KW-0808">Transferase</keyword>
<evidence type="ECO:0000313" key="1">
    <source>
        <dbReference type="EMBL" id="QPL52444.1"/>
    </source>
</evidence>
<accession>A0AAJ4I9H1</accession>
<dbReference type="GO" id="GO:0032259">
    <property type="term" value="P:methylation"/>
    <property type="evidence" value="ECO:0007669"/>
    <property type="project" value="UniProtKB-KW"/>
</dbReference>
<organism evidence="1 2">
    <name type="scientific">Vibrio navarrensis</name>
    <dbReference type="NCBI Taxonomy" id="29495"/>
    <lineage>
        <taxon>Bacteria</taxon>
        <taxon>Pseudomonadati</taxon>
        <taxon>Pseudomonadota</taxon>
        <taxon>Gammaproteobacteria</taxon>
        <taxon>Vibrionales</taxon>
        <taxon>Vibrionaceae</taxon>
        <taxon>Vibrio</taxon>
    </lineage>
</organism>
<reference evidence="1 2" key="1">
    <citation type="submission" date="2020-11" db="EMBL/GenBank/DDBJ databases">
        <title>Complete and Circularized Genome Assembly of a human isolate of Vibrio navarrensis biotype pommerensis with MiSeq and MinION Sequence Data.</title>
        <authorList>
            <person name="Schwartz K."/>
            <person name="Borowiak M."/>
            <person name="Deneke C."/>
            <person name="Balau V."/>
            <person name="Metelmann C."/>
            <person name="Strauch E."/>
        </authorList>
    </citation>
    <scope>NUCLEOTIDE SEQUENCE [LARGE SCALE GENOMIC DNA]</scope>
    <source>
        <strain evidence="1 2">20-VB00237</strain>
    </source>
</reference>
<gene>
    <name evidence="1" type="ORF">I3X05_10480</name>
</gene>
<dbReference type="RefSeq" id="WP_193157889.1">
    <property type="nucleotide sequence ID" value="NZ_CP065217.1"/>
</dbReference>
<dbReference type="REBASE" id="486179">
    <property type="entry name" value="M.Vna237ORF10480P"/>
</dbReference>
<dbReference type="Pfam" id="PF05869">
    <property type="entry name" value="Dam"/>
    <property type="match status" value="1"/>
</dbReference>
<dbReference type="AlphaFoldDB" id="A0AAJ4I9H1"/>
<dbReference type="GO" id="GO:0009007">
    <property type="term" value="F:site-specific DNA-methyltransferase (adenine-specific) activity"/>
    <property type="evidence" value="ECO:0007669"/>
    <property type="project" value="UniProtKB-EC"/>
</dbReference>
<dbReference type="GO" id="GO:0003677">
    <property type="term" value="F:DNA binding"/>
    <property type="evidence" value="ECO:0007669"/>
    <property type="project" value="InterPro"/>
</dbReference>
<dbReference type="EC" id="2.1.1.72" evidence="1"/>
<proteinExistence type="predicted"/>
<keyword evidence="1" id="KW-0489">Methyltransferase</keyword>
<dbReference type="InterPro" id="IPR008593">
    <property type="entry name" value="Dam_MeTrfase"/>
</dbReference>
<protein>
    <submittedName>
        <fullName evidence="1">Phage N-6-adenine-methyltransferase</fullName>
        <ecNumber evidence="1">2.1.1.72</ecNumber>
    </submittedName>
</protein>
<evidence type="ECO:0000313" key="2">
    <source>
        <dbReference type="Proteomes" id="UP000594435"/>
    </source>
</evidence>
<dbReference type="Proteomes" id="UP000594435">
    <property type="component" value="Chromosome 1"/>
</dbReference>
<dbReference type="GO" id="GO:0009307">
    <property type="term" value="P:DNA restriction-modification system"/>
    <property type="evidence" value="ECO:0007669"/>
    <property type="project" value="InterPro"/>
</dbReference>